<protein>
    <submittedName>
        <fullName evidence="1">Uncharacterized protein</fullName>
    </submittedName>
</protein>
<name>A0A8J1XUJ3_OWEFU</name>
<dbReference type="Gene3D" id="1.25.40.20">
    <property type="entry name" value="Ankyrin repeat-containing domain"/>
    <property type="match status" value="1"/>
</dbReference>
<evidence type="ECO:0000313" key="2">
    <source>
        <dbReference type="Proteomes" id="UP000749559"/>
    </source>
</evidence>
<keyword evidence="2" id="KW-1185">Reference proteome</keyword>
<dbReference type="Proteomes" id="UP000749559">
    <property type="component" value="Unassembled WGS sequence"/>
</dbReference>
<proteinExistence type="predicted"/>
<dbReference type="InterPro" id="IPR036770">
    <property type="entry name" value="Ankyrin_rpt-contain_sf"/>
</dbReference>
<dbReference type="SUPFAM" id="SSF48403">
    <property type="entry name" value="Ankyrin repeat"/>
    <property type="match status" value="1"/>
</dbReference>
<dbReference type="EMBL" id="CAIIXF020000010">
    <property type="protein sequence ID" value="CAH1797248.1"/>
    <property type="molecule type" value="Genomic_DNA"/>
</dbReference>
<organism evidence="1 2">
    <name type="scientific">Owenia fusiformis</name>
    <name type="common">Polychaete worm</name>
    <dbReference type="NCBI Taxonomy" id="6347"/>
    <lineage>
        <taxon>Eukaryota</taxon>
        <taxon>Metazoa</taxon>
        <taxon>Spiralia</taxon>
        <taxon>Lophotrochozoa</taxon>
        <taxon>Annelida</taxon>
        <taxon>Polychaeta</taxon>
        <taxon>Sedentaria</taxon>
        <taxon>Canalipalpata</taxon>
        <taxon>Sabellida</taxon>
        <taxon>Oweniida</taxon>
        <taxon>Oweniidae</taxon>
        <taxon>Owenia</taxon>
    </lineage>
</organism>
<dbReference type="AlphaFoldDB" id="A0A8J1XUJ3"/>
<gene>
    <name evidence="1" type="ORF">OFUS_LOCUS21573</name>
</gene>
<sequence>MGNNYGLPTKQQKQCNTTPRETALMGAVLQNEVNQVKRLVKSSKADIDVVNSDGNTALDLALLTVMSSEASTVPIDIVKVLLRGGADKLSHQTLFKTIGVLIIKEQTSNELSVLSQVISEHTRSQTIRGLFLQCLVRGERPDLIEQLLAKGCNPLLFWEDQYNLLDQYDTMVGVSYFERERLVPPDVALLFIKAATNKNKSTVLQKVVSDMLKYDRGFFTEERMDQARELYSVIKKSSHELGPSEEEKLSWIK</sequence>
<accession>A0A8J1XUJ3</accession>
<evidence type="ECO:0000313" key="1">
    <source>
        <dbReference type="EMBL" id="CAH1797248.1"/>
    </source>
</evidence>
<comment type="caution">
    <text evidence="1">The sequence shown here is derived from an EMBL/GenBank/DDBJ whole genome shotgun (WGS) entry which is preliminary data.</text>
</comment>
<reference evidence="1" key="1">
    <citation type="submission" date="2022-03" db="EMBL/GenBank/DDBJ databases">
        <authorList>
            <person name="Martin C."/>
        </authorList>
    </citation>
    <scope>NUCLEOTIDE SEQUENCE</scope>
</reference>